<keyword evidence="2" id="KW-1185">Reference proteome</keyword>
<evidence type="ECO:0000313" key="1">
    <source>
        <dbReference type="EMBL" id="CAA9994513.1"/>
    </source>
</evidence>
<dbReference type="EMBL" id="CADCXU010001997">
    <property type="protein sequence ID" value="CAA9994513.1"/>
    <property type="molecule type" value="Genomic_DNA"/>
</dbReference>
<evidence type="ECO:0000313" key="2">
    <source>
        <dbReference type="Proteomes" id="UP000479000"/>
    </source>
</evidence>
<proteinExistence type="predicted"/>
<organism evidence="1 2">
    <name type="scientific">Nesidiocoris tenuis</name>
    <dbReference type="NCBI Taxonomy" id="355587"/>
    <lineage>
        <taxon>Eukaryota</taxon>
        <taxon>Metazoa</taxon>
        <taxon>Ecdysozoa</taxon>
        <taxon>Arthropoda</taxon>
        <taxon>Hexapoda</taxon>
        <taxon>Insecta</taxon>
        <taxon>Pterygota</taxon>
        <taxon>Neoptera</taxon>
        <taxon>Paraneoptera</taxon>
        <taxon>Hemiptera</taxon>
        <taxon>Heteroptera</taxon>
        <taxon>Panheteroptera</taxon>
        <taxon>Cimicomorpha</taxon>
        <taxon>Miridae</taxon>
        <taxon>Dicyphina</taxon>
        <taxon>Nesidiocoris</taxon>
    </lineage>
</organism>
<sequence length="92" mass="10266">METYVEMIVRGSGAGFAPLNANVNYEICSQKNFRYHDRVLIQYIDGETATLPNGVFWGASGLPTSQKLDSWQLGISRVNRFHPIGQSFTPSI</sequence>
<reference evidence="1 2" key="1">
    <citation type="submission" date="2020-02" db="EMBL/GenBank/DDBJ databases">
        <authorList>
            <person name="Ferguson B K."/>
        </authorList>
    </citation>
    <scope>NUCLEOTIDE SEQUENCE [LARGE SCALE GENOMIC DNA]</scope>
</reference>
<protein>
    <submittedName>
        <fullName evidence="1">Uncharacterized protein</fullName>
    </submittedName>
</protein>
<gene>
    <name evidence="1" type="ORF">NTEN_LOCUS1329</name>
</gene>
<name>A0A6H5FYZ9_9HEMI</name>
<dbReference type="Proteomes" id="UP000479000">
    <property type="component" value="Unassembled WGS sequence"/>
</dbReference>
<accession>A0A6H5FYZ9</accession>
<dbReference type="AlphaFoldDB" id="A0A6H5FYZ9"/>